<organism evidence="3">
    <name type="scientific">marine metagenome</name>
    <dbReference type="NCBI Taxonomy" id="408172"/>
    <lineage>
        <taxon>unclassified sequences</taxon>
        <taxon>metagenomes</taxon>
        <taxon>ecological metagenomes</taxon>
    </lineage>
</organism>
<evidence type="ECO:0000313" key="3">
    <source>
        <dbReference type="EMBL" id="SVD54184.1"/>
    </source>
</evidence>
<feature type="region of interest" description="Disordered" evidence="1">
    <location>
        <begin position="178"/>
        <end position="220"/>
    </location>
</feature>
<sequence>YRARVRMLDDTKRWSHWSDPVEFRAGEPDTLESLKAHLVLSELMYNAPAGPDFDYLELHNSSTDMTLDLGGVAVSGGVRFTAPAGLALAPGQYALIIGHDDEAAFRAHYRLAKEVAILGAYGGKLANNGETVWVLSAADGTVLVTLNYDDEDNWPQAADGGGRSLVPLVLDPAKQALGALDSPGNWQPSAAEGGSPGQEDSPAPADNDQDGLPDDWELAHGLNPEANDAAFDLDGDGANNAHEFLAGTNPGDASSRLALGLSLGQAGGLVVEFTMQPGR</sequence>
<feature type="compositionally biased region" description="Acidic residues" evidence="1">
    <location>
        <begin position="207"/>
        <end position="216"/>
    </location>
</feature>
<gene>
    <name evidence="3" type="ORF">METZ01_LOCUS407038</name>
</gene>
<protein>
    <recommendedName>
        <fullName evidence="2">LTD domain-containing protein</fullName>
    </recommendedName>
</protein>
<accession>A0A382W693</accession>
<proteinExistence type="predicted"/>
<feature type="non-terminal residue" evidence="3">
    <location>
        <position position="1"/>
    </location>
</feature>
<evidence type="ECO:0000259" key="2">
    <source>
        <dbReference type="Pfam" id="PF00932"/>
    </source>
</evidence>
<evidence type="ECO:0000256" key="1">
    <source>
        <dbReference type="SAM" id="MobiDB-lite"/>
    </source>
</evidence>
<dbReference type="EMBL" id="UINC01157287">
    <property type="protein sequence ID" value="SVD54184.1"/>
    <property type="molecule type" value="Genomic_DNA"/>
</dbReference>
<name>A0A382W693_9ZZZZ</name>
<dbReference type="InterPro" id="IPR001322">
    <property type="entry name" value="Lamin_tail_dom"/>
</dbReference>
<reference evidence="3" key="1">
    <citation type="submission" date="2018-05" db="EMBL/GenBank/DDBJ databases">
        <authorList>
            <person name="Lanie J.A."/>
            <person name="Ng W.-L."/>
            <person name="Kazmierczak K.M."/>
            <person name="Andrzejewski T.M."/>
            <person name="Davidsen T.M."/>
            <person name="Wayne K.J."/>
            <person name="Tettelin H."/>
            <person name="Glass J.I."/>
            <person name="Rusch D."/>
            <person name="Podicherti R."/>
            <person name="Tsui H.-C.T."/>
            <person name="Winkler M.E."/>
        </authorList>
    </citation>
    <scope>NUCLEOTIDE SEQUENCE</scope>
</reference>
<feature type="domain" description="LTD" evidence="2">
    <location>
        <begin position="35"/>
        <end position="148"/>
    </location>
</feature>
<dbReference type="AlphaFoldDB" id="A0A382W693"/>
<feature type="non-terminal residue" evidence="3">
    <location>
        <position position="279"/>
    </location>
</feature>
<dbReference type="Pfam" id="PF00932">
    <property type="entry name" value="LTD"/>
    <property type="match status" value="1"/>
</dbReference>